<dbReference type="Proteomes" id="UP000177117">
    <property type="component" value="Unassembled WGS sequence"/>
</dbReference>
<evidence type="ECO:0000256" key="2">
    <source>
        <dbReference type="ARBA" id="ARBA00022490"/>
    </source>
</evidence>
<dbReference type="GO" id="GO:0005524">
    <property type="term" value="F:ATP binding"/>
    <property type="evidence" value="ECO:0007669"/>
    <property type="project" value="UniProtKB-KW"/>
</dbReference>
<dbReference type="PANTHER" id="PTHR23135:SF4">
    <property type="entry name" value="UDP-N-ACETYLMURAMOYL-L-ALANYL-D-GLUTAMATE--2,6-DIAMINOPIMELATE LIGASE MURE HOMOLOG, CHLOROPLASTIC"/>
    <property type="match status" value="1"/>
</dbReference>
<evidence type="ECO:0000256" key="8">
    <source>
        <dbReference type="ARBA" id="ARBA00023316"/>
    </source>
</evidence>
<dbReference type="SUPFAM" id="SSF53623">
    <property type="entry name" value="MurD-like peptide ligases, catalytic domain"/>
    <property type="match status" value="1"/>
</dbReference>
<dbReference type="InterPro" id="IPR005761">
    <property type="entry name" value="UDP-N-AcMur-Glu-dNH2Pim_ligase"/>
</dbReference>
<organism evidence="12 13">
    <name type="scientific">Candidatus Yanofskybacteria bacterium RIFCSPHIGHO2_01_FULL_41_53</name>
    <dbReference type="NCBI Taxonomy" id="1802663"/>
    <lineage>
        <taxon>Bacteria</taxon>
        <taxon>Candidatus Yanofskyibacteriota</taxon>
    </lineage>
</organism>
<comment type="similarity">
    <text evidence="1">Belongs to the MurCDEF family. MurE subfamily.</text>
</comment>
<dbReference type="GO" id="GO:0009252">
    <property type="term" value="P:peptidoglycan biosynthetic process"/>
    <property type="evidence" value="ECO:0007669"/>
    <property type="project" value="UniProtKB-UniPathway"/>
</dbReference>
<keyword evidence="9" id="KW-0132">Cell division</keyword>
<keyword evidence="6 9" id="KW-0133">Cell shape</keyword>
<dbReference type="InterPro" id="IPR036615">
    <property type="entry name" value="Mur_ligase_C_dom_sf"/>
</dbReference>
<keyword evidence="7 9" id="KW-0573">Peptidoglycan synthesis</keyword>
<dbReference type="NCBIfam" id="TIGR01085">
    <property type="entry name" value="murE"/>
    <property type="match status" value="1"/>
</dbReference>
<dbReference type="Pfam" id="PF08245">
    <property type="entry name" value="Mur_ligase_M"/>
    <property type="match status" value="1"/>
</dbReference>
<comment type="subcellular location">
    <subcellularLocation>
        <location evidence="9">Cytoplasm</location>
    </subcellularLocation>
</comment>
<evidence type="ECO:0000313" key="13">
    <source>
        <dbReference type="Proteomes" id="UP000177117"/>
    </source>
</evidence>
<evidence type="ECO:0000256" key="4">
    <source>
        <dbReference type="ARBA" id="ARBA00022741"/>
    </source>
</evidence>
<evidence type="ECO:0000256" key="1">
    <source>
        <dbReference type="ARBA" id="ARBA00005898"/>
    </source>
</evidence>
<evidence type="ECO:0008006" key="14">
    <source>
        <dbReference type="Google" id="ProtNLM"/>
    </source>
</evidence>
<comment type="pathway">
    <text evidence="9">Cell wall biogenesis; peptidoglycan biosynthesis.</text>
</comment>
<dbReference type="GO" id="GO:0005737">
    <property type="term" value="C:cytoplasm"/>
    <property type="evidence" value="ECO:0007669"/>
    <property type="project" value="UniProtKB-SubCell"/>
</dbReference>
<dbReference type="AlphaFoldDB" id="A0A1F8EKH7"/>
<dbReference type="UniPathway" id="UPA00219"/>
<sequence>MIREGILDKVLYNVKKLIPKSVFNFFQPAYHSALAYAGAAYYGFPSKDLKVIAVTGTKGKSTVVFLISKILENAGEPVAAIGSLGFKIKGKEWPNTLKMTMPGRFRLQKFLHEAKKAGCKYVVLEVTSEGIKQKRHLGIQFDCAVFTNLHKEHIESHGSFEKYYQAKQELFNRTKSIHVINADDANTELFGNFSAEHKIFYGLKKGDLVADKIILTAEGMSFELYGTYFNTHLAGEFNVLNCLAALGVGVMYGMDLPSMKPALESVKLIPGRMEFLQREPFSVVVDYAHTPDSLRSVYETLRKSLEFPISNFQFPMKRKLICVLGAAGGGRDKWKRPEFGKIAAKYCDEIILTDEDPYDENPDEIINQIVSGFSSQTPISNFSRWQSHRGSSTESGQFSKILNRREAIKKALTLAEEGDTLVITGKGSETSMAVAGGKKIPWSDKEVVEELLTTKY</sequence>
<keyword evidence="8 9" id="KW-0961">Cell wall biogenesis/degradation</keyword>
<dbReference type="GO" id="GO:0051301">
    <property type="term" value="P:cell division"/>
    <property type="evidence" value="ECO:0007669"/>
    <property type="project" value="UniProtKB-KW"/>
</dbReference>
<gene>
    <name evidence="12" type="ORF">A2650_00350</name>
</gene>
<dbReference type="GO" id="GO:0071555">
    <property type="term" value="P:cell wall organization"/>
    <property type="evidence" value="ECO:0007669"/>
    <property type="project" value="UniProtKB-KW"/>
</dbReference>
<dbReference type="InterPro" id="IPR036565">
    <property type="entry name" value="Mur-like_cat_sf"/>
</dbReference>
<evidence type="ECO:0000313" key="12">
    <source>
        <dbReference type="EMBL" id="OGN01098.1"/>
    </source>
</evidence>
<keyword evidence="5" id="KW-0067">ATP-binding</keyword>
<feature type="domain" description="Mur ligase central" evidence="11">
    <location>
        <begin position="54"/>
        <end position="248"/>
    </location>
</feature>
<protein>
    <recommendedName>
        <fullName evidence="14">UDP-N-acetylmuramoyl-L-alanyl-D-glutamate--2, 6-diaminopimelate ligase</fullName>
    </recommendedName>
</protein>
<evidence type="ECO:0000256" key="9">
    <source>
        <dbReference type="RuleBase" id="RU004135"/>
    </source>
</evidence>
<dbReference type="GO" id="GO:0004326">
    <property type="term" value="F:tetrahydrofolylpolyglutamate synthase activity"/>
    <property type="evidence" value="ECO:0007669"/>
    <property type="project" value="InterPro"/>
</dbReference>
<keyword evidence="2" id="KW-0963">Cytoplasm</keyword>
<keyword evidence="3" id="KW-0436">Ligase</keyword>
<comment type="caution">
    <text evidence="12">The sequence shown here is derived from an EMBL/GenBank/DDBJ whole genome shotgun (WGS) entry which is preliminary data.</text>
</comment>
<dbReference type="Gene3D" id="3.90.190.20">
    <property type="entry name" value="Mur ligase, C-terminal domain"/>
    <property type="match status" value="1"/>
</dbReference>
<evidence type="ECO:0000256" key="5">
    <source>
        <dbReference type="ARBA" id="ARBA00022840"/>
    </source>
</evidence>
<evidence type="ECO:0000259" key="11">
    <source>
        <dbReference type="Pfam" id="PF08245"/>
    </source>
</evidence>
<evidence type="ECO:0000256" key="3">
    <source>
        <dbReference type="ARBA" id="ARBA00022598"/>
    </source>
</evidence>
<dbReference type="PANTHER" id="PTHR23135">
    <property type="entry name" value="MUR LIGASE FAMILY MEMBER"/>
    <property type="match status" value="1"/>
</dbReference>
<dbReference type="InterPro" id="IPR013221">
    <property type="entry name" value="Mur_ligase_cen"/>
</dbReference>
<evidence type="ECO:0000256" key="7">
    <source>
        <dbReference type="ARBA" id="ARBA00022984"/>
    </source>
</evidence>
<evidence type="ECO:0000259" key="10">
    <source>
        <dbReference type="Pfam" id="PF02875"/>
    </source>
</evidence>
<reference evidence="12 13" key="1">
    <citation type="journal article" date="2016" name="Nat. Commun.">
        <title>Thousands of microbial genomes shed light on interconnected biogeochemical processes in an aquifer system.</title>
        <authorList>
            <person name="Anantharaman K."/>
            <person name="Brown C.T."/>
            <person name="Hug L.A."/>
            <person name="Sharon I."/>
            <person name="Castelle C.J."/>
            <person name="Probst A.J."/>
            <person name="Thomas B.C."/>
            <person name="Singh A."/>
            <person name="Wilkins M.J."/>
            <person name="Karaoz U."/>
            <person name="Brodie E.L."/>
            <person name="Williams K.H."/>
            <person name="Hubbard S.S."/>
            <person name="Banfield J.F."/>
        </authorList>
    </citation>
    <scope>NUCLEOTIDE SEQUENCE [LARGE SCALE GENOMIC DNA]</scope>
</reference>
<name>A0A1F8EKH7_9BACT</name>
<dbReference type="SUPFAM" id="SSF53244">
    <property type="entry name" value="MurD-like peptide ligases, peptide-binding domain"/>
    <property type="match status" value="1"/>
</dbReference>
<dbReference type="PROSITE" id="PS01011">
    <property type="entry name" value="FOLYLPOLYGLU_SYNT_1"/>
    <property type="match status" value="1"/>
</dbReference>
<evidence type="ECO:0000256" key="6">
    <source>
        <dbReference type="ARBA" id="ARBA00022960"/>
    </source>
</evidence>
<keyword evidence="9" id="KW-0131">Cell cycle</keyword>
<accession>A0A1F8EKH7</accession>
<dbReference type="InterPro" id="IPR018109">
    <property type="entry name" value="Folylpolyglutamate_synth_CS"/>
</dbReference>
<dbReference type="InterPro" id="IPR004101">
    <property type="entry name" value="Mur_ligase_C"/>
</dbReference>
<dbReference type="Pfam" id="PF02875">
    <property type="entry name" value="Mur_ligase_C"/>
    <property type="match status" value="1"/>
</dbReference>
<dbReference type="EMBL" id="MGJD01000010">
    <property type="protein sequence ID" value="OGN01098.1"/>
    <property type="molecule type" value="Genomic_DNA"/>
</dbReference>
<proteinExistence type="inferred from homology"/>
<dbReference type="Gene3D" id="3.40.1190.10">
    <property type="entry name" value="Mur-like, catalytic domain"/>
    <property type="match status" value="1"/>
</dbReference>
<dbReference type="GO" id="GO:0008360">
    <property type="term" value="P:regulation of cell shape"/>
    <property type="evidence" value="ECO:0007669"/>
    <property type="project" value="UniProtKB-KW"/>
</dbReference>
<feature type="domain" description="Mur ligase C-terminal" evidence="10">
    <location>
        <begin position="271"/>
        <end position="427"/>
    </location>
</feature>
<keyword evidence="4" id="KW-0547">Nucleotide-binding</keyword>